<keyword evidence="3" id="KW-1185">Reference proteome</keyword>
<feature type="region of interest" description="Disordered" evidence="1">
    <location>
        <begin position="1"/>
        <end position="461"/>
    </location>
</feature>
<feature type="compositionally biased region" description="Low complexity" evidence="1">
    <location>
        <begin position="566"/>
        <end position="577"/>
    </location>
</feature>
<protein>
    <submittedName>
        <fullName evidence="2">Uncharacterized protein</fullName>
    </submittedName>
</protein>
<dbReference type="InterPro" id="IPR046784">
    <property type="entry name" value="Eap1"/>
</dbReference>
<accession>A0A5J5F574</accession>
<feature type="compositionally biased region" description="Basic and acidic residues" evidence="1">
    <location>
        <begin position="266"/>
        <end position="304"/>
    </location>
</feature>
<feature type="compositionally biased region" description="Polar residues" evidence="1">
    <location>
        <begin position="510"/>
        <end position="523"/>
    </location>
</feature>
<evidence type="ECO:0000313" key="2">
    <source>
        <dbReference type="EMBL" id="KAA8911498.1"/>
    </source>
</evidence>
<evidence type="ECO:0000256" key="1">
    <source>
        <dbReference type="SAM" id="MobiDB-lite"/>
    </source>
</evidence>
<proteinExistence type="predicted"/>
<feature type="region of interest" description="Disordered" evidence="1">
    <location>
        <begin position="701"/>
        <end position="720"/>
    </location>
</feature>
<dbReference type="AlphaFoldDB" id="A0A5J5F574"/>
<dbReference type="Proteomes" id="UP000326924">
    <property type="component" value="Unassembled WGS sequence"/>
</dbReference>
<feature type="compositionally biased region" description="Basic and acidic residues" evidence="1">
    <location>
        <begin position="80"/>
        <end position="96"/>
    </location>
</feature>
<dbReference type="Pfam" id="PF20566">
    <property type="entry name" value="Eap1"/>
    <property type="match status" value="2"/>
</dbReference>
<feature type="compositionally biased region" description="Pro residues" evidence="1">
    <location>
        <begin position="595"/>
        <end position="610"/>
    </location>
</feature>
<name>A0A5J5F574_9PEZI</name>
<feature type="compositionally biased region" description="Polar residues" evidence="1">
    <location>
        <begin position="425"/>
        <end position="438"/>
    </location>
</feature>
<reference evidence="2 3" key="1">
    <citation type="submission" date="2019-09" db="EMBL/GenBank/DDBJ databases">
        <title>Draft genome of the ectomycorrhizal ascomycete Sphaerosporella brunnea.</title>
        <authorList>
            <consortium name="DOE Joint Genome Institute"/>
            <person name="Benucci G.M."/>
            <person name="Marozzi G."/>
            <person name="Antonielli L."/>
            <person name="Sanchez S."/>
            <person name="Marco P."/>
            <person name="Wang X."/>
            <person name="Falini L.B."/>
            <person name="Barry K."/>
            <person name="Haridas S."/>
            <person name="Lipzen A."/>
            <person name="Labutti K."/>
            <person name="Grigoriev I.V."/>
            <person name="Murat C."/>
            <person name="Martin F."/>
            <person name="Albertini E."/>
            <person name="Donnini D."/>
            <person name="Bonito G."/>
        </authorList>
    </citation>
    <scope>NUCLEOTIDE SEQUENCE [LARGE SCALE GENOMIC DNA]</scope>
    <source>
        <strain evidence="2 3">Sb_GMNB300</strain>
    </source>
</reference>
<feature type="compositionally biased region" description="Polar residues" evidence="1">
    <location>
        <begin position="405"/>
        <end position="416"/>
    </location>
</feature>
<dbReference type="InParanoid" id="A0A5J5F574"/>
<feature type="compositionally biased region" description="Basic and acidic residues" evidence="1">
    <location>
        <begin position="129"/>
        <end position="240"/>
    </location>
</feature>
<dbReference type="EMBL" id="VXIS01000035">
    <property type="protein sequence ID" value="KAA8911498.1"/>
    <property type="molecule type" value="Genomic_DNA"/>
</dbReference>
<feature type="compositionally biased region" description="Basic and acidic residues" evidence="1">
    <location>
        <begin position="248"/>
        <end position="257"/>
    </location>
</feature>
<feature type="compositionally biased region" description="Low complexity" evidence="1">
    <location>
        <begin position="475"/>
        <end position="490"/>
    </location>
</feature>
<feature type="region of interest" description="Disordered" evidence="1">
    <location>
        <begin position="475"/>
        <end position="610"/>
    </location>
</feature>
<evidence type="ECO:0000313" key="3">
    <source>
        <dbReference type="Proteomes" id="UP000326924"/>
    </source>
</evidence>
<dbReference type="OrthoDB" id="2504266at2759"/>
<feature type="compositionally biased region" description="Polar residues" evidence="1">
    <location>
        <begin position="367"/>
        <end position="386"/>
    </location>
</feature>
<comment type="caution">
    <text evidence="2">The sequence shown here is derived from an EMBL/GenBank/DDBJ whole genome shotgun (WGS) entry which is preliminary data.</text>
</comment>
<sequence length="720" mass="79405">MTNRRPSLFSESRLSRSSIPENMVLGPPKMSFASSSARASGHKFDSEAARSASIASPVFDDDRDESPRFERYKGFGGFVRGDDRDKDSPGARDFSDLRSGFSKRRDDSEPGGWTSVSRPPRKSFGTDDASDRERFRKELRGDGEKKGSPWDRERPAKYENFGKERDRDRDREHRGRGKRDESSWLLDDNRERARNNDREHGRFGSRAEKDPEWLDSDGKSGDGKAAHSMEDFQKWKERMKASAASAETPKKVEEPVEKPATQPEPEPIHEPTPEPVEKSDKPKRQDSNPRDEAEGAFDRRDEPQASHSAENGVDRFFGFWSGNSILRSPEQGDILSPPRTEPRVGKSRFTSFFGPQESQSPPPQMQVKEQQNHLPVNRTPPFSHSPAQDEDREGFQRILKMLGGTNLNGPDSNPSPLSAGLLSRPPQSSISPGINAMNSPHPPPPQAQHNHQYTMPNPARDSNADFLMRLMRGEQQVPQQQPQHQPPHAQIHNKYGGPSQMPPPPPIDTSILQFNRGNHNPLSPNIDDPAVMFRHRPNQDSPINPRGPPHMMDHHGPHGPPPGWNPQQVSQAPPAQSHRQVAPPPGFAGARHQQGPPPPPPFLPPGVNGPPVPFPMLNGINGPLPPNMPPPPHLFMGGMNGMGGLNGLNGLNGGPPLPGSNMNGPPPPGGFQGMPFPPHHHHPDPMLGAMHVGPPFGFPHHDGLKNPPFGHGPPGKGIMR</sequence>
<feature type="compositionally biased region" description="Low complexity" evidence="1">
    <location>
        <begin position="1"/>
        <end position="18"/>
    </location>
</feature>
<organism evidence="2 3">
    <name type="scientific">Sphaerosporella brunnea</name>
    <dbReference type="NCBI Taxonomy" id="1250544"/>
    <lineage>
        <taxon>Eukaryota</taxon>
        <taxon>Fungi</taxon>
        <taxon>Dikarya</taxon>
        <taxon>Ascomycota</taxon>
        <taxon>Pezizomycotina</taxon>
        <taxon>Pezizomycetes</taxon>
        <taxon>Pezizales</taxon>
        <taxon>Pyronemataceae</taxon>
        <taxon>Sphaerosporella</taxon>
    </lineage>
</organism>
<gene>
    <name evidence="2" type="ORF">FN846DRAFT_427938</name>
</gene>